<feature type="transmembrane region" description="Helical" evidence="1">
    <location>
        <begin position="134"/>
        <end position="152"/>
    </location>
</feature>
<accession>A0ABZ0END6</accession>
<evidence type="ECO:0000313" key="2">
    <source>
        <dbReference type="EMBL" id="WOD18703.1"/>
    </source>
</evidence>
<keyword evidence="3" id="KW-1185">Reference proteome</keyword>
<reference evidence="2 3" key="1">
    <citation type="submission" date="2023-10" db="EMBL/GenBank/DDBJ databases">
        <title>Surface-active antibiotics is a multifunctional adaptation for post-fire microbes.</title>
        <authorList>
            <person name="Liu M.D."/>
            <person name="Du Y."/>
            <person name="Koupaei S.K."/>
            <person name="Kim N.R."/>
            <person name="Zhang W."/>
            <person name="Traxler M.F."/>
        </authorList>
    </citation>
    <scope>NUCLEOTIDE SEQUENCE [LARGE SCALE GENOMIC DNA]</scope>
    <source>
        <strain evidence="2 3">F3</strain>
    </source>
</reference>
<feature type="transmembrane region" description="Helical" evidence="1">
    <location>
        <begin position="402"/>
        <end position="419"/>
    </location>
</feature>
<feature type="transmembrane region" description="Helical" evidence="1">
    <location>
        <begin position="158"/>
        <end position="176"/>
    </location>
</feature>
<feature type="transmembrane region" description="Helical" evidence="1">
    <location>
        <begin position="207"/>
        <end position="224"/>
    </location>
</feature>
<keyword evidence="1" id="KW-1133">Transmembrane helix</keyword>
<feature type="transmembrane region" description="Helical" evidence="1">
    <location>
        <begin position="231"/>
        <end position="251"/>
    </location>
</feature>
<organism evidence="2 3">
    <name type="scientific">Paraburkholderia kirstenboschensis</name>
    <dbReference type="NCBI Taxonomy" id="1245436"/>
    <lineage>
        <taxon>Bacteria</taxon>
        <taxon>Pseudomonadati</taxon>
        <taxon>Pseudomonadota</taxon>
        <taxon>Betaproteobacteria</taxon>
        <taxon>Burkholderiales</taxon>
        <taxon>Burkholderiaceae</taxon>
        <taxon>Paraburkholderia</taxon>
    </lineage>
</organism>
<feature type="transmembrane region" description="Helical" evidence="1">
    <location>
        <begin position="370"/>
        <end position="390"/>
    </location>
</feature>
<feature type="transmembrane region" description="Helical" evidence="1">
    <location>
        <begin position="183"/>
        <end position="201"/>
    </location>
</feature>
<feature type="transmembrane region" description="Helical" evidence="1">
    <location>
        <begin position="23"/>
        <end position="41"/>
    </location>
</feature>
<gene>
    <name evidence="2" type="ORF">RW095_39075</name>
</gene>
<sequence length="558" mass="60901">MNTTTVHNRIHWLRGLSINSPRAVMHACWIVPIIFGLYSLSKGADSNWDLRNYHLYNAFAFVHGKLSTDLAPAGMQSYFNPLLDVPFYFMAMHLPAMVVGFVMGVVHGLNFPLLLAICRVTLSNVPEATRYRTAFWLALAGCVTANFLSAIGNTMGDNTTSLASLGALLIVLHLWPRLGQFRVPVIATLLLAGFVSGAGAGLKLTTAVFSVALCGGLLFAPVSIPARLRAAFVFGVGVLAGLATTGGFWFAELWHRYGNPLYPQFSSVFPSALTSPVSVVDTGWLPKSFLEAIVFPFIFSLNPYRVGQARLHQAIWAVAYACFWCWALTVVVRKAKGVAAPQLPGRGRYVVAYVAIGYLVWMKLFSIQRYLVGIELCLPLVVHMLIGQMLTYRRAIGVSRTVLVICSLIVLIGGARSWGHDAWSKKTFSIDLPPLPTPESTTVLLTSGDPPLGWMVALFPENVAFAAVVSAFPQARPAYDNKVHAMARARGGPLYALIPGYWTHGEYDQPKNSAQVVDSQAVLASYDFVLDAGSCTLYKAHIGGGTYPYQWCRVTSMR</sequence>
<evidence type="ECO:0000256" key="1">
    <source>
        <dbReference type="SAM" id="Phobius"/>
    </source>
</evidence>
<evidence type="ECO:0008006" key="4">
    <source>
        <dbReference type="Google" id="ProtNLM"/>
    </source>
</evidence>
<dbReference type="EMBL" id="CP136513">
    <property type="protein sequence ID" value="WOD18703.1"/>
    <property type="molecule type" value="Genomic_DNA"/>
</dbReference>
<protein>
    <recommendedName>
        <fullName evidence="4">DUF2029 domain-containing protein</fullName>
    </recommendedName>
</protein>
<evidence type="ECO:0000313" key="3">
    <source>
        <dbReference type="Proteomes" id="UP001302652"/>
    </source>
</evidence>
<keyword evidence="1" id="KW-0812">Transmembrane</keyword>
<feature type="transmembrane region" description="Helical" evidence="1">
    <location>
        <begin position="96"/>
        <end position="122"/>
    </location>
</feature>
<feature type="transmembrane region" description="Helical" evidence="1">
    <location>
        <begin position="314"/>
        <end position="335"/>
    </location>
</feature>
<proteinExistence type="predicted"/>
<dbReference type="Proteomes" id="UP001302652">
    <property type="component" value="Chromosome 1"/>
</dbReference>
<keyword evidence="1" id="KW-0472">Membrane</keyword>
<feature type="transmembrane region" description="Helical" evidence="1">
    <location>
        <begin position="452"/>
        <end position="472"/>
    </location>
</feature>
<feature type="transmembrane region" description="Helical" evidence="1">
    <location>
        <begin position="347"/>
        <end position="364"/>
    </location>
</feature>
<name>A0ABZ0END6_9BURK</name>
<dbReference type="RefSeq" id="WP_317020954.1">
    <property type="nucleotide sequence ID" value="NZ_CP136513.1"/>
</dbReference>